<dbReference type="OrthoDB" id="5391994at2"/>
<dbReference type="InterPro" id="IPR011010">
    <property type="entry name" value="DNA_brk_join_enz"/>
</dbReference>
<name>A0A545TLB9_9GAMM</name>
<dbReference type="PANTHER" id="PTHR30349:SF36">
    <property type="entry name" value="PROPHAGE INTEGRASE INTR-RELATED"/>
    <property type="match status" value="1"/>
</dbReference>
<dbReference type="InterPro" id="IPR010998">
    <property type="entry name" value="Integrase_recombinase_N"/>
</dbReference>
<evidence type="ECO:0000313" key="5">
    <source>
        <dbReference type="EMBL" id="TQV78019.1"/>
    </source>
</evidence>
<dbReference type="Proteomes" id="UP000319732">
    <property type="component" value="Unassembled WGS sequence"/>
</dbReference>
<evidence type="ECO:0000313" key="6">
    <source>
        <dbReference type="Proteomes" id="UP000319732"/>
    </source>
</evidence>
<dbReference type="PROSITE" id="PS51898">
    <property type="entry name" value="TYR_RECOMBINASE"/>
    <property type="match status" value="1"/>
</dbReference>
<dbReference type="InterPro" id="IPR053876">
    <property type="entry name" value="Phage_int_M"/>
</dbReference>
<keyword evidence="3" id="KW-0233">DNA recombination</keyword>
<dbReference type="CDD" id="cd01189">
    <property type="entry name" value="INT_ICEBs1_C_like"/>
    <property type="match status" value="1"/>
</dbReference>
<protein>
    <submittedName>
        <fullName evidence="5">Tyrosine-type recombinase/integrase</fullName>
    </submittedName>
</protein>
<comment type="caution">
    <text evidence="5">The sequence shown here is derived from an EMBL/GenBank/DDBJ whole genome shotgun (WGS) entry which is preliminary data.</text>
</comment>
<proteinExistence type="predicted"/>
<dbReference type="GO" id="GO:0015074">
    <property type="term" value="P:DNA integration"/>
    <property type="evidence" value="ECO:0007669"/>
    <property type="project" value="UniProtKB-KW"/>
</dbReference>
<dbReference type="Pfam" id="PF12167">
    <property type="entry name" value="Arm-DNA-bind_2"/>
    <property type="match status" value="1"/>
</dbReference>
<accession>A0A545TLB9</accession>
<evidence type="ECO:0000256" key="3">
    <source>
        <dbReference type="ARBA" id="ARBA00023172"/>
    </source>
</evidence>
<keyword evidence="1" id="KW-0229">DNA integration</keyword>
<reference evidence="5 6" key="1">
    <citation type="submission" date="2019-06" db="EMBL/GenBank/DDBJ databases">
        <title>Whole genome sequence for Cellvibrionaceae sp. R142.</title>
        <authorList>
            <person name="Wang G."/>
        </authorList>
    </citation>
    <scope>NUCLEOTIDE SEQUENCE [LARGE SCALE GENOMIC DNA]</scope>
    <source>
        <strain evidence="5 6">R142</strain>
    </source>
</reference>
<dbReference type="EMBL" id="VHSG01000013">
    <property type="protein sequence ID" value="TQV78019.1"/>
    <property type="molecule type" value="Genomic_DNA"/>
</dbReference>
<dbReference type="InterPro" id="IPR002104">
    <property type="entry name" value="Integrase_catalytic"/>
</dbReference>
<dbReference type="SUPFAM" id="SSF56349">
    <property type="entry name" value="DNA breaking-rejoining enzymes"/>
    <property type="match status" value="1"/>
</dbReference>
<organism evidence="5 6">
    <name type="scientific">Exilibacterium tricleocarpae</name>
    <dbReference type="NCBI Taxonomy" id="2591008"/>
    <lineage>
        <taxon>Bacteria</taxon>
        <taxon>Pseudomonadati</taxon>
        <taxon>Pseudomonadota</taxon>
        <taxon>Gammaproteobacteria</taxon>
        <taxon>Cellvibrionales</taxon>
        <taxon>Cellvibrionaceae</taxon>
        <taxon>Exilibacterium</taxon>
    </lineage>
</organism>
<dbReference type="Gene3D" id="1.10.150.130">
    <property type="match status" value="1"/>
</dbReference>
<evidence type="ECO:0000259" key="4">
    <source>
        <dbReference type="PROSITE" id="PS51898"/>
    </source>
</evidence>
<dbReference type="Pfam" id="PF22022">
    <property type="entry name" value="Phage_int_M"/>
    <property type="match status" value="1"/>
</dbReference>
<gene>
    <name evidence="5" type="ORF">FKG94_13105</name>
</gene>
<dbReference type="PANTHER" id="PTHR30349">
    <property type="entry name" value="PHAGE INTEGRASE-RELATED"/>
    <property type="match status" value="1"/>
</dbReference>
<feature type="domain" description="Tyr recombinase" evidence="4">
    <location>
        <begin position="168"/>
        <end position="350"/>
    </location>
</feature>
<keyword evidence="2" id="KW-0238">DNA-binding</keyword>
<dbReference type="InterPro" id="IPR050090">
    <property type="entry name" value="Tyrosine_recombinase_XerCD"/>
</dbReference>
<dbReference type="GO" id="GO:0006310">
    <property type="term" value="P:DNA recombination"/>
    <property type="evidence" value="ECO:0007669"/>
    <property type="project" value="UniProtKB-KW"/>
</dbReference>
<dbReference type="InterPro" id="IPR013762">
    <property type="entry name" value="Integrase-like_cat_sf"/>
</dbReference>
<sequence length="358" mass="41344">MAQSKSNWPNGVRPRGDSIQIRYQYKGREYNETLDKRPNKTNIAYAAKVRQQRLDDLRLGRTDEEWENPCFGVLAQQYLDTAKVTRSTRDCYRHALNKYWMPKLAKLPIRSITYKDLWRLDSRLKWPSAKTRKNAIVPLRQVFRLAKKNGYAESNPAKELEQEKHQKPPIDPFTTYEKETILAQLDGQALIYFTLAFETGARTSELLALTWDDYDGKRLAINKSMVRREVKLSTKTNMAREVLLTQRAKAILRECPTRFKGGPIFTHSLGGPCLDADDFNRRWRKALSDAGVRYRRGYNCRHTYASLGLTAGAKPGFLCQQLGHTLEMFFSTYAKYIKSEDDELELAKIDCQSPGKVV</sequence>
<dbReference type="Gene3D" id="1.10.443.10">
    <property type="entry name" value="Intergrase catalytic core"/>
    <property type="match status" value="1"/>
</dbReference>
<evidence type="ECO:0000256" key="2">
    <source>
        <dbReference type="ARBA" id="ARBA00023125"/>
    </source>
</evidence>
<evidence type="ECO:0000256" key="1">
    <source>
        <dbReference type="ARBA" id="ARBA00022908"/>
    </source>
</evidence>
<dbReference type="GO" id="GO:0003677">
    <property type="term" value="F:DNA binding"/>
    <property type="evidence" value="ECO:0007669"/>
    <property type="project" value="UniProtKB-KW"/>
</dbReference>
<dbReference type="AlphaFoldDB" id="A0A545TLB9"/>
<dbReference type="InterPro" id="IPR022000">
    <property type="entry name" value="Min27-like_integrase_DNA_bind"/>
</dbReference>
<dbReference type="RefSeq" id="WP_142904798.1">
    <property type="nucleotide sequence ID" value="NZ_ML660094.1"/>
</dbReference>
<dbReference type="Pfam" id="PF00589">
    <property type="entry name" value="Phage_integrase"/>
    <property type="match status" value="1"/>
</dbReference>
<keyword evidence="6" id="KW-1185">Reference proteome</keyword>